<proteinExistence type="inferred from homology"/>
<evidence type="ECO:0000256" key="3">
    <source>
        <dbReference type="ARBA" id="ARBA00006906"/>
    </source>
</evidence>
<dbReference type="CDD" id="cd00452">
    <property type="entry name" value="KDPG_aldolase"/>
    <property type="match status" value="1"/>
</dbReference>
<evidence type="ECO:0000256" key="2">
    <source>
        <dbReference type="ARBA" id="ARBA00004736"/>
    </source>
</evidence>
<accession>A0AA52EJW5</accession>
<evidence type="ECO:0000256" key="5">
    <source>
        <dbReference type="ARBA" id="ARBA00013063"/>
    </source>
</evidence>
<dbReference type="GO" id="GO:0008675">
    <property type="term" value="F:2-dehydro-3-deoxy-phosphogluconate aldolase activity"/>
    <property type="evidence" value="ECO:0007669"/>
    <property type="project" value="UniProtKB-EC"/>
</dbReference>
<dbReference type="NCBIfam" id="NF004325">
    <property type="entry name" value="PRK05718.1"/>
    <property type="match status" value="1"/>
</dbReference>
<comment type="subunit">
    <text evidence="4">Homotrimer.</text>
</comment>
<dbReference type="AlphaFoldDB" id="A0AA52EJW5"/>
<evidence type="ECO:0000256" key="4">
    <source>
        <dbReference type="ARBA" id="ARBA00011233"/>
    </source>
</evidence>
<sequence length="217" mass="22874">MIYDKLKKMAVVPVVEIEDSHQAVPVAEALINAGLPVIEITFRTDAALEAIKNIADQYPSFLIGAGTISSVQQVQEAVDAGATFIVTPGVNIPVLTYCRDMKIPVIPGVCTPSDIERLLGYDLPMLKFFPAEAAGGVAMLKALAGPYGAIQFMPTGGISPENLESYLSCGNVSVCGGSWIAAKGLIQKADFEEIQKLGEKAVAQVSSIRAKGQSYAA</sequence>
<dbReference type="PROSITE" id="PS00159">
    <property type="entry name" value="ALDOLASE_KDPG_KHG_1"/>
    <property type="match status" value="1"/>
</dbReference>
<dbReference type="InterPro" id="IPR013785">
    <property type="entry name" value="Aldolase_TIM"/>
</dbReference>
<dbReference type="Proteomes" id="UP001268683">
    <property type="component" value="Chromosome"/>
</dbReference>
<gene>
    <name evidence="8" type="primary">eda</name>
    <name evidence="8" type="ORF">QGN29_05715</name>
</gene>
<evidence type="ECO:0000313" key="8">
    <source>
        <dbReference type="EMBL" id="WND03867.1"/>
    </source>
</evidence>
<name>A0AA52EJW5_9PROT</name>
<protein>
    <recommendedName>
        <fullName evidence="5">2-dehydro-3-deoxy-phosphogluconate aldolase</fullName>
        <ecNumber evidence="5">4.1.2.14</ecNumber>
    </recommendedName>
</protein>
<keyword evidence="9" id="KW-1185">Reference proteome</keyword>
<dbReference type="KEGG" id="tmk:QGN29_05715"/>
<dbReference type="RefSeq" id="WP_310799732.1">
    <property type="nucleotide sequence ID" value="NZ_CP123872.1"/>
</dbReference>
<evidence type="ECO:0000313" key="9">
    <source>
        <dbReference type="Proteomes" id="UP001268683"/>
    </source>
</evidence>
<dbReference type="Pfam" id="PF01081">
    <property type="entry name" value="Aldolase"/>
    <property type="match status" value="1"/>
</dbReference>
<evidence type="ECO:0000256" key="7">
    <source>
        <dbReference type="ARBA" id="ARBA00023277"/>
    </source>
</evidence>
<comment type="catalytic activity">
    <reaction evidence="1">
        <text>2-dehydro-3-deoxy-6-phospho-D-gluconate = D-glyceraldehyde 3-phosphate + pyruvate</text>
        <dbReference type="Rhea" id="RHEA:17089"/>
        <dbReference type="ChEBI" id="CHEBI:15361"/>
        <dbReference type="ChEBI" id="CHEBI:57569"/>
        <dbReference type="ChEBI" id="CHEBI:59776"/>
        <dbReference type="EC" id="4.1.2.14"/>
    </reaction>
</comment>
<evidence type="ECO:0000256" key="1">
    <source>
        <dbReference type="ARBA" id="ARBA00000654"/>
    </source>
</evidence>
<dbReference type="PANTHER" id="PTHR30246">
    <property type="entry name" value="2-KETO-3-DEOXY-6-PHOSPHOGLUCONATE ALDOLASE"/>
    <property type="match status" value="1"/>
</dbReference>
<dbReference type="PANTHER" id="PTHR30246:SF1">
    <property type="entry name" value="2-DEHYDRO-3-DEOXY-6-PHOSPHOGALACTONATE ALDOLASE-RELATED"/>
    <property type="match status" value="1"/>
</dbReference>
<keyword evidence="7" id="KW-0119">Carbohydrate metabolism</keyword>
<dbReference type="Gene3D" id="3.20.20.70">
    <property type="entry name" value="Aldolase class I"/>
    <property type="match status" value="1"/>
</dbReference>
<keyword evidence="6 8" id="KW-0456">Lyase</keyword>
<dbReference type="SUPFAM" id="SSF51569">
    <property type="entry name" value="Aldolase"/>
    <property type="match status" value="1"/>
</dbReference>
<dbReference type="InterPro" id="IPR031337">
    <property type="entry name" value="KDPG/KHG_AS_1"/>
</dbReference>
<dbReference type="InterPro" id="IPR000887">
    <property type="entry name" value="Aldlse_KDPG_KHG"/>
</dbReference>
<dbReference type="NCBIfam" id="TIGR01182">
    <property type="entry name" value="eda"/>
    <property type="match status" value="1"/>
</dbReference>
<evidence type="ECO:0000256" key="6">
    <source>
        <dbReference type="ARBA" id="ARBA00023239"/>
    </source>
</evidence>
<comment type="similarity">
    <text evidence="3">Belongs to the KHG/KDPG aldolase family.</text>
</comment>
<reference evidence="8" key="1">
    <citation type="submission" date="2023-04" db="EMBL/GenBank/DDBJ databases">
        <title>Complete genome sequence of Temperatibacter marinus.</title>
        <authorList>
            <person name="Rong J.-C."/>
            <person name="Yi M.-L."/>
            <person name="Zhao Q."/>
        </authorList>
    </citation>
    <scope>NUCLEOTIDE SEQUENCE</scope>
    <source>
        <strain evidence="8">NBRC 110045</strain>
    </source>
</reference>
<comment type="pathway">
    <text evidence="2">Carbohydrate acid metabolism; 2-dehydro-3-deoxy-D-gluconate degradation; D-glyceraldehyde 3-phosphate and pyruvate from 2-dehydro-3-deoxy-D-gluconate: step 2/2.</text>
</comment>
<dbReference type="EMBL" id="CP123872">
    <property type="protein sequence ID" value="WND03867.1"/>
    <property type="molecule type" value="Genomic_DNA"/>
</dbReference>
<dbReference type="EC" id="4.1.2.14" evidence="5"/>
<organism evidence="8 9">
    <name type="scientific">Temperatibacter marinus</name>
    <dbReference type="NCBI Taxonomy" id="1456591"/>
    <lineage>
        <taxon>Bacteria</taxon>
        <taxon>Pseudomonadati</taxon>
        <taxon>Pseudomonadota</taxon>
        <taxon>Alphaproteobacteria</taxon>
        <taxon>Kordiimonadales</taxon>
        <taxon>Temperatibacteraceae</taxon>
        <taxon>Temperatibacter</taxon>
    </lineage>
</organism>